<comment type="caution">
    <text evidence="1">The sequence shown here is derived from an EMBL/GenBank/DDBJ whole genome shotgun (WGS) entry which is preliminary data.</text>
</comment>
<name>A0AA37BPX5_9ARCH</name>
<gene>
    <name evidence="1" type="ORF">GCM10007108_01080</name>
</gene>
<evidence type="ECO:0000313" key="2">
    <source>
        <dbReference type="Proteomes" id="UP000632195"/>
    </source>
</evidence>
<dbReference type="InterPro" id="IPR046057">
    <property type="entry name" value="DUF6015"/>
</dbReference>
<accession>A0AA37BPX5</accession>
<dbReference type="RefSeq" id="WP_188679410.1">
    <property type="nucleotide sequence ID" value="NZ_BMNY01000001.1"/>
</dbReference>
<dbReference type="EMBL" id="BMNY01000001">
    <property type="protein sequence ID" value="GGM66672.1"/>
    <property type="molecule type" value="Genomic_DNA"/>
</dbReference>
<dbReference type="Pfam" id="PF19479">
    <property type="entry name" value="DUF6015"/>
    <property type="match status" value="1"/>
</dbReference>
<reference evidence="1" key="1">
    <citation type="journal article" date="2014" name="Int. J. Syst. Evol. Microbiol.">
        <title>Complete genome sequence of Corynebacterium casei LMG S-19264T (=DSM 44701T), isolated from a smear-ripened cheese.</title>
        <authorList>
            <consortium name="US DOE Joint Genome Institute (JGI-PGF)"/>
            <person name="Walter F."/>
            <person name="Albersmeier A."/>
            <person name="Kalinowski J."/>
            <person name="Ruckert C."/>
        </authorList>
    </citation>
    <scope>NUCLEOTIDE SEQUENCE</scope>
    <source>
        <strain evidence="1">JCM 13583</strain>
    </source>
</reference>
<sequence length="118" mass="14247">MPVMTREVLISALDKVYGKRGMGKKDIEELCDFILSFFGYEDYVLDNVLTSPERDVFYNLEEYGILTTYREEVNIIKGKTWRINQWTYNRENINRILKGEDERKKEENIYDEIFRELE</sequence>
<protein>
    <submittedName>
        <fullName evidence="1">Uncharacterized protein</fullName>
    </submittedName>
</protein>
<keyword evidence="2" id="KW-1185">Reference proteome</keyword>
<organism evidence="1 2">
    <name type="scientific">Thermogymnomonas acidicola</name>
    <dbReference type="NCBI Taxonomy" id="399579"/>
    <lineage>
        <taxon>Archaea</taxon>
        <taxon>Methanobacteriati</taxon>
        <taxon>Thermoplasmatota</taxon>
        <taxon>Thermoplasmata</taxon>
        <taxon>Thermoplasmatales</taxon>
        <taxon>Thermogymnomonas</taxon>
    </lineage>
</organism>
<dbReference type="Proteomes" id="UP000632195">
    <property type="component" value="Unassembled WGS sequence"/>
</dbReference>
<evidence type="ECO:0000313" key="1">
    <source>
        <dbReference type="EMBL" id="GGM66672.1"/>
    </source>
</evidence>
<reference evidence="1" key="2">
    <citation type="submission" date="2022-09" db="EMBL/GenBank/DDBJ databases">
        <authorList>
            <person name="Sun Q."/>
            <person name="Ohkuma M."/>
        </authorList>
    </citation>
    <scope>NUCLEOTIDE SEQUENCE</scope>
    <source>
        <strain evidence="1">JCM 13583</strain>
    </source>
</reference>
<proteinExistence type="predicted"/>
<dbReference type="AlphaFoldDB" id="A0AA37BPX5"/>